<dbReference type="Proteomes" id="UP000561077">
    <property type="component" value="Unassembled WGS sequence"/>
</dbReference>
<dbReference type="RefSeq" id="WP_182977201.1">
    <property type="nucleotide sequence ID" value="NZ_JABEQN010000023.1"/>
</dbReference>
<proteinExistence type="predicted"/>
<organism evidence="1 2">
    <name type="scientific">Gluconacetobacter dulcium</name>
    <dbReference type="NCBI Taxonomy" id="2729096"/>
    <lineage>
        <taxon>Bacteria</taxon>
        <taxon>Pseudomonadati</taxon>
        <taxon>Pseudomonadota</taxon>
        <taxon>Alphaproteobacteria</taxon>
        <taxon>Acetobacterales</taxon>
        <taxon>Acetobacteraceae</taxon>
        <taxon>Gluconacetobacter</taxon>
    </lineage>
</organism>
<dbReference type="EMBL" id="JABEQO010000023">
    <property type="protein sequence ID" value="MBB2165982.1"/>
    <property type="molecule type" value="Genomic_DNA"/>
</dbReference>
<name>A0A7W4INA7_9PROT</name>
<sequence>MVCLFGMPFCCFSRMGEKLCRARPCCVIPKIGEAGEDYVGFMGRQPVSGTLLEALALFPEFNPA</sequence>
<evidence type="ECO:0000313" key="2">
    <source>
        <dbReference type="Proteomes" id="UP000561077"/>
    </source>
</evidence>
<evidence type="ECO:0000313" key="1">
    <source>
        <dbReference type="EMBL" id="MBB2165982.1"/>
    </source>
</evidence>
<protein>
    <submittedName>
        <fullName evidence="1">Uncharacterized protein</fullName>
    </submittedName>
</protein>
<dbReference type="AlphaFoldDB" id="A0A7W4INA7"/>
<reference evidence="1 2" key="1">
    <citation type="submission" date="2020-04" db="EMBL/GenBank/DDBJ databases">
        <title>Description of novel Gluconacetobacter.</title>
        <authorList>
            <person name="Sombolestani A."/>
        </authorList>
    </citation>
    <scope>NUCLEOTIDE SEQUENCE [LARGE SCALE GENOMIC DNA]</scope>
    <source>
        <strain evidence="1 2">LMG 1731</strain>
    </source>
</reference>
<comment type="caution">
    <text evidence="1">The sequence shown here is derived from an EMBL/GenBank/DDBJ whole genome shotgun (WGS) entry which is preliminary data.</text>
</comment>
<accession>A0A7W4INA7</accession>
<gene>
    <name evidence="1" type="ORF">HLH26_15885</name>
</gene>